<accession>A0A6A6YRW2</accession>
<dbReference type="AlphaFoldDB" id="A0A6A6YRW2"/>
<dbReference type="GO" id="GO:0047499">
    <property type="term" value="F:calcium-independent phospholipase A2 activity"/>
    <property type="evidence" value="ECO:0007669"/>
    <property type="project" value="TreeGrafter"/>
</dbReference>
<protein>
    <recommendedName>
        <fullName evidence="6">FabD/lysophospholipase-like protein</fullName>
    </recommendedName>
</protein>
<evidence type="ECO:0000313" key="4">
    <source>
        <dbReference type="Proteomes" id="UP000504636"/>
    </source>
</evidence>
<dbReference type="GeneID" id="54466225"/>
<evidence type="ECO:0000256" key="2">
    <source>
        <dbReference type="ARBA" id="ARBA00022963"/>
    </source>
</evidence>
<dbReference type="Proteomes" id="UP000504636">
    <property type="component" value="Unplaced"/>
</dbReference>
<dbReference type="GO" id="GO:0019369">
    <property type="term" value="P:arachidonate metabolic process"/>
    <property type="evidence" value="ECO:0007669"/>
    <property type="project" value="TreeGrafter"/>
</dbReference>
<dbReference type="Gene3D" id="3.40.1090.10">
    <property type="entry name" value="Cytosolic phospholipase A2 catalytic domain"/>
    <property type="match status" value="1"/>
</dbReference>
<dbReference type="OrthoDB" id="626167at2759"/>
<organism evidence="3">
    <name type="scientific">Mytilinidion resinicola</name>
    <dbReference type="NCBI Taxonomy" id="574789"/>
    <lineage>
        <taxon>Eukaryota</taxon>
        <taxon>Fungi</taxon>
        <taxon>Dikarya</taxon>
        <taxon>Ascomycota</taxon>
        <taxon>Pezizomycotina</taxon>
        <taxon>Dothideomycetes</taxon>
        <taxon>Pleosporomycetidae</taxon>
        <taxon>Mytilinidiales</taxon>
        <taxon>Mytilinidiaceae</taxon>
        <taxon>Mytilinidion</taxon>
    </lineage>
</organism>
<evidence type="ECO:0000313" key="5">
    <source>
        <dbReference type="RefSeq" id="XP_033578475.1"/>
    </source>
</evidence>
<keyword evidence="2" id="KW-0443">Lipid metabolism</keyword>
<reference evidence="5" key="2">
    <citation type="submission" date="2020-04" db="EMBL/GenBank/DDBJ databases">
        <authorList>
            <consortium name="NCBI Genome Project"/>
        </authorList>
    </citation>
    <scope>NUCLEOTIDE SEQUENCE</scope>
    <source>
        <strain evidence="5">CBS 304.34</strain>
    </source>
</reference>
<dbReference type="PANTHER" id="PTHR24185">
    <property type="entry name" value="CALCIUM-INDEPENDENT PHOSPHOLIPASE A2-GAMMA"/>
    <property type="match status" value="1"/>
</dbReference>
<evidence type="ECO:0000256" key="1">
    <source>
        <dbReference type="ARBA" id="ARBA00022801"/>
    </source>
</evidence>
<reference evidence="3 5" key="1">
    <citation type="journal article" date="2020" name="Stud. Mycol.">
        <title>101 Dothideomycetes genomes: a test case for predicting lifestyles and emergence of pathogens.</title>
        <authorList>
            <person name="Haridas S."/>
            <person name="Albert R."/>
            <person name="Binder M."/>
            <person name="Bloem J."/>
            <person name="Labutti K."/>
            <person name="Salamov A."/>
            <person name="Andreopoulos B."/>
            <person name="Baker S."/>
            <person name="Barry K."/>
            <person name="Bills G."/>
            <person name="Bluhm B."/>
            <person name="Cannon C."/>
            <person name="Castanera R."/>
            <person name="Culley D."/>
            <person name="Daum C."/>
            <person name="Ezra D."/>
            <person name="Gonzalez J."/>
            <person name="Henrissat B."/>
            <person name="Kuo A."/>
            <person name="Liang C."/>
            <person name="Lipzen A."/>
            <person name="Lutzoni F."/>
            <person name="Magnuson J."/>
            <person name="Mondo S."/>
            <person name="Nolan M."/>
            <person name="Ohm R."/>
            <person name="Pangilinan J."/>
            <person name="Park H.-J."/>
            <person name="Ramirez L."/>
            <person name="Alfaro M."/>
            <person name="Sun H."/>
            <person name="Tritt A."/>
            <person name="Yoshinaga Y."/>
            <person name="Zwiers L.-H."/>
            <person name="Turgeon B."/>
            <person name="Goodwin S."/>
            <person name="Spatafora J."/>
            <person name="Crous P."/>
            <person name="Grigoriev I."/>
        </authorList>
    </citation>
    <scope>NUCLEOTIDE SEQUENCE</scope>
    <source>
        <strain evidence="3 5">CBS 304.34</strain>
    </source>
</reference>
<dbReference type="RefSeq" id="XP_033578475.1">
    <property type="nucleotide sequence ID" value="XM_033725332.1"/>
</dbReference>
<evidence type="ECO:0008006" key="6">
    <source>
        <dbReference type="Google" id="ProtNLM"/>
    </source>
</evidence>
<keyword evidence="1" id="KW-0378">Hydrolase</keyword>
<dbReference type="GO" id="GO:0016042">
    <property type="term" value="P:lipid catabolic process"/>
    <property type="evidence" value="ECO:0007669"/>
    <property type="project" value="UniProtKB-KW"/>
</dbReference>
<dbReference type="PANTHER" id="PTHR24185:SF1">
    <property type="entry name" value="CALCIUM-INDEPENDENT PHOSPHOLIPASE A2-GAMMA"/>
    <property type="match status" value="1"/>
</dbReference>
<keyword evidence="4" id="KW-1185">Reference proteome</keyword>
<sequence>MSFTGPIRRGVPGQAVLNDSEGERLLTFDGGVRSYSSVLLMLELMNKIARYENVFENEFTSYPRNFNAANLHPCHYFDKTYGTSTGGISTIALSRLRMAVPETVDAFRQLLTEMYTNTRSAIPLATKYHHKPFERALRQMIQTYCKQHQPGLCYREEKFPWGSAEEHDTDSLCQTLCLTARSNDGAATGIDDEAYLLRTYDHRYSLETPNFVTLYNDGGR</sequence>
<name>A0A6A6YRW2_9PEZI</name>
<dbReference type="SUPFAM" id="SSF52151">
    <property type="entry name" value="FabD/lysophospholipase-like"/>
    <property type="match status" value="1"/>
</dbReference>
<keyword evidence="2" id="KW-0442">Lipid degradation</keyword>
<dbReference type="EMBL" id="MU003698">
    <property type="protein sequence ID" value="KAF2811511.1"/>
    <property type="molecule type" value="Genomic_DNA"/>
</dbReference>
<dbReference type="InterPro" id="IPR016035">
    <property type="entry name" value="Acyl_Trfase/lysoPLipase"/>
</dbReference>
<reference evidence="5" key="3">
    <citation type="submission" date="2025-04" db="UniProtKB">
        <authorList>
            <consortium name="RefSeq"/>
        </authorList>
    </citation>
    <scope>IDENTIFICATION</scope>
    <source>
        <strain evidence="5">CBS 304.34</strain>
    </source>
</reference>
<dbReference type="GO" id="GO:0016020">
    <property type="term" value="C:membrane"/>
    <property type="evidence" value="ECO:0007669"/>
    <property type="project" value="TreeGrafter"/>
</dbReference>
<gene>
    <name evidence="3 5" type="ORF">BDZ99DRAFT_518772</name>
</gene>
<evidence type="ECO:0000313" key="3">
    <source>
        <dbReference type="EMBL" id="KAF2811511.1"/>
    </source>
</evidence>
<proteinExistence type="predicted"/>